<evidence type="ECO:0000256" key="2">
    <source>
        <dbReference type="SAM" id="Phobius"/>
    </source>
</evidence>
<organism evidence="3 4">
    <name type="scientific">Saccoglossus kowalevskii</name>
    <name type="common">Acorn worm</name>
    <dbReference type="NCBI Taxonomy" id="10224"/>
    <lineage>
        <taxon>Eukaryota</taxon>
        <taxon>Metazoa</taxon>
        <taxon>Hemichordata</taxon>
        <taxon>Enteropneusta</taxon>
        <taxon>Harrimaniidae</taxon>
        <taxon>Saccoglossus</taxon>
    </lineage>
</organism>
<accession>A0ABM0MNS9</accession>
<feature type="transmembrane region" description="Helical" evidence="2">
    <location>
        <begin position="89"/>
        <end position="113"/>
    </location>
</feature>
<dbReference type="GeneID" id="102808805"/>
<evidence type="ECO:0000313" key="4">
    <source>
        <dbReference type="RefSeq" id="XP_006821670.1"/>
    </source>
</evidence>
<protein>
    <submittedName>
        <fullName evidence="4">Uncharacterized protein LOC102808805</fullName>
    </submittedName>
</protein>
<reference evidence="4" key="1">
    <citation type="submission" date="2025-08" db="UniProtKB">
        <authorList>
            <consortium name="RefSeq"/>
        </authorList>
    </citation>
    <scope>IDENTIFICATION</scope>
    <source>
        <tissue evidence="4">Testes</tissue>
    </source>
</reference>
<keyword evidence="1" id="KW-0813">Transport</keyword>
<keyword evidence="2" id="KW-0472">Membrane</keyword>
<dbReference type="Proteomes" id="UP000694865">
    <property type="component" value="Unplaced"/>
</dbReference>
<dbReference type="PANTHER" id="PTHR46154">
    <property type="match status" value="1"/>
</dbReference>
<feature type="transmembrane region" description="Helical" evidence="2">
    <location>
        <begin position="54"/>
        <end position="77"/>
    </location>
</feature>
<name>A0ABM0MNS9_SACKO</name>
<keyword evidence="2" id="KW-0812">Transmembrane</keyword>
<keyword evidence="2" id="KW-1133">Transmembrane helix</keyword>
<evidence type="ECO:0000313" key="3">
    <source>
        <dbReference type="Proteomes" id="UP000694865"/>
    </source>
</evidence>
<proteinExistence type="predicted"/>
<dbReference type="InterPro" id="IPR031155">
    <property type="entry name" value="DUR"/>
</dbReference>
<dbReference type="RefSeq" id="XP_006821670.1">
    <property type="nucleotide sequence ID" value="XM_006821607.1"/>
</dbReference>
<sequence length="165" mass="19036">MTDEQKKEEWEKTRDIDNPLLPWADRYASEIGNYDSKNLSNRPELKLVEKTFKVAKIAATVSAVLLTVILIIIWPASMIAVNVMNATEFNIWVIVSQSWAWIGAVFIISVPIITEVHTIIKQVIHNRDNQDGEQKMKTDTRLSRYTQTNQACMYDNKEDMNMEAF</sequence>
<keyword evidence="3" id="KW-1185">Reference proteome</keyword>
<gene>
    <name evidence="4" type="primary">LOC102808805</name>
</gene>
<dbReference type="PANTHER" id="PTHR46154:SF4">
    <property type="entry name" value="UREA ACTIVE TRANSPORTER"/>
    <property type="match status" value="1"/>
</dbReference>
<evidence type="ECO:0000256" key="1">
    <source>
        <dbReference type="ARBA" id="ARBA00022448"/>
    </source>
</evidence>